<dbReference type="RefSeq" id="WP_259198566.1">
    <property type="nucleotide sequence ID" value="NZ_JANUXY010000002.1"/>
</dbReference>
<dbReference type="SUPFAM" id="SSF141530">
    <property type="entry name" value="PTSIIA/GutA-like"/>
    <property type="match status" value="1"/>
</dbReference>
<dbReference type="Proteomes" id="UP001205609">
    <property type="component" value="Unassembled WGS sequence"/>
</dbReference>
<comment type="caution">
    <text evidence="1">Lacks conserved residue(s) required for the propagation of feature annotation.</text>
</comment>
<protein>
    <submittedName>
        <fullName evidence="2">PTS glucitol/sorbitol transporter subunit IIA</fullName>
    </submittedName>
</protein>
<dbReference type="Gene3D" id="2.40.33.40">
    <property type="entry name" value="Phosphotransferase system, glucitol/sorbitol-specific IIA component"/>
    <property type="match status" value="1"/>
</dbReference>
<dbReference type="PANTHER" id="PTHR40398">
    <property type="entry name" value="PTS SYSTEM GLUCITOL/SORBITOL-SPECIFIC EIIA COMPONENT"/>
    <property type="match status" value="1"/>
</dbReference>
<dbReference type="InterPro" id="IPR004716">
    <property type="entry name" value="PTS_IIA_glucitol/sorbitol-sp"/>
</dbReference>
<dbReference type="EMBL" id="JANUXY010000002">
    <property type="protein sequence ID" value="MCS4485888.1"/>
    <property type="molecule type" value="Genomic_DNA"/>
</dbReference>
<evidence type="ECO:0000313" key="2">
    <source>
        <dbReference type="EMBL" id="MCS4485888.1"/>
    </source>
</evidence>
<dbReference type="PANTHER" id="PTHR40398:SF1">
    <property type="entry name" value="PTS SYSTEM GLUCITOL_SORBITOL-SPECIFIC EIIA COMPONENT"/>
    <property type="match status" value="1"/>
</dbReference>
<accession>A0ABT2F0C3</accession>
<sequence length="115" mass="12846">MYQTQVKSIGVSAEAFLQEKMVILFGENAPQELIDFCYIIQVNNVESINEAQRLYVDGAAYRITKVGKAVEKNLKDLGHITLKFDGSTVAEQSGTLYLEDKEVPAFKEGTIIEIK</sequence>
<evidence type="ECO:0000313" key="3">
    <source>
        <dbReference type="Proteomes" id="UP001205609"/>
    </source>
</evidence>
<reference evidence="2 3" key="1">
    <citation type="journal article" date="2023" name="Int. J. Syst. Evol. Microbiol.">
        <title>Streptococcus sciuri sp. nov., Staphylococcus marylandisciuri sp. nov. and Staphylococcus americanisciuri sp. nov., isolated from faeces of eastern grey squirrel (Sciurus carolinensis).</title>
        <authorList>
            <person name="Volokhov D.V."/>
            <person name="Zagorodnyaya T.A."/>
            <person name="Furtak V.A."/>
            <person name="Nattanmai G."/>
            <person name="Randall L."/>
            <person name="Jose S."/>
            <person name="Gao Y."/>
            <person name="Eisenberg T."/>
            <person name="Delmonte P."/>
            <person name="Blom J."/>
            <person name="Mitchell K.K."/>
        </authorList>
    </citation>
    <scope>NUCLEOTIDE SEQUENCE [LARGE SCALE GENOMIC DNA]</scope>
    <source>
        <strain evidence="2 3">GRT3</strain>
    </source>
</reference>
<organism evidence="2 3">
    <name type="scientific">Staphylococcus americanisciuri</name>
    <dbReference type="NCBI Taxonomy" id="2973940"/>
    <lineage>
        <taxon>Bacteria</taxon>
        <taxon>Bacillati</taxon>
        <taxon>Bacillota</taxon>
        <taxon>Bacilli</taxon>
        <taxon>Bacillales</taxon>
        <taxon>Staphylococcaceae</taxon>
        <taxon>Staphylococcus</taxon>
    </lineage>
</organism>
<gene>
    <name evidence="2" type="ORF">NXS11_03155</name>
</gene>
<dbReference type="Pfam" id="PF03829">
    <property type="entry name" value="PTSIIA_gutA"/>
    <property type="match status" value="1"/>
</dbReference>
<proteinExistence type="predicted"/>
<keyword evidence="3" id="KW-1185">Reference proteome</keyword>
<evidence type="ECO:0000256" key="1">
    <source>
        <dbReference type="PROSITE-ProRule" id="PRU00420"/>
    </source>
</evidence>
<dbReference type="PROSITE" id="PS51097">
    <property type="entry name" value="PTS_EIIA_TYPE_5"/>
    <property type="match status" value="1"/>
</dbReference>
<comment type="caution">
    <text evidence="2">The sequence shown here is derived from an EMBL/GenBank/DDBJ whole genome shotgun (WGS) entry which is preliminary data.</text>
</comment>
<name>A0ABT2F0C3_9STAP</name>
<dbReference type="InterPro" id="IPR036665">
    <property type="entry name" value="PTS_IIA_glucitol/sorbitol_sf"/>
</dbReference>